<dbReference type="OrthoDB" id="7337537at2"/>
<dbReference type="RefSeq" id="WP_141198801.1">
    <property type="nucleotide sequence ID" value="NZ_CP041186.1"/>
</dbReference>
<accession>A0A5B8Y7G8</accession>
<name>A0A4Y6PW33_PERCE</name>
<reference evidence="3 4" key="1">
    <citation type="submission" date="2019-06" db="EMBL/GenBank/DDBJ databases">
        <title>Persicimonas caeni gen. nov., sp. nov., a predatory bacterium isolated from solar saltern.</title>
        <authorList>
            <person name="Wang S."/>
        </authorList>
    </citation>
    <scope>NUCLEOTIDE SEQUENCE [LARGE SCALE GENOMIC DNA]</scope>
    <source>
        <strain evidence="3 4">YN101</strain>
    </source>
</reference>
<keyword evidence="2" id="KW-0732">Signal</keyword>
<organism evidence="3 4">
    <name type="scientific">Persicimonas caeni</name>
    <dbReference type="NCBI Taxonomy" id="2292766"/>
    <lineage>
        <taxon>Bacteria</taxon>
        <taxon>Deltaproteobacteria</taxon>
        <taxon>Bradymonadales</taxon>
        <taxon>Bradymonadaceae</taxon>
        <taxon>Persicimonas</taxon>
    </lineage>
</organism>
<evidence type="ECO:0000313" key="4">
    <source>
        <dbReference type="Proteomes" id="UP000315995"/>
    </source>
</evidence>
<feature type="region of interest" description="Disordered" evidence="1">
    <location>
        <begin position="96"/>
        <end position="121"/>
    </location>
</feature>
<dbReference type="Gene3D" id="3.40.50.2300">
    <property type="match status" value="1"/>
</dbReference>
<evidence type="ECO:0000256" key="1">
    <source>
        <dbReference type="SAM" id="MobiDB-lite"/>
    </source>
</evidence>
<dbReference type="InterPro" id="IPR028082">
    <property type="entry name" value="Peripla_BP_I"/>
</dbReference>
<dbReference type="EMBL" id="CP041186">
    <property type="protein sequence ID" value="QDG52329.1"/>
    <property type="molecule type" value="Genomic_DNA"/>
</dbReference>
<dbReference type="SUPFAM" id="SSF53822">
    <property type="entry name" value="Periplasmic binding protein-like I"/>
    <property type="match status" value="2"/>
</dbReference>
<gene>
    <name evidence="3" type="ORF">FIV42_16760</name>
</gene>
<evidence type="ECO:0000256" key="2">
    <source>
        <dbReference type="SAM" id="SignalP"/>
    </source>
</evidence>
<feature type="signal peptide" evidence="2">
    <location>
        <begin position="1"/>
        <end position="26"/>
    </location>
</feature>
<feature type="chain" id="PRO_5030106540" evidence="2">
    <location>
        <begin position="27"/>
        <end position="661"/>
    </location>
</feature>
<accession>A0A4Y6PW33</accession>
<sequence length="661" mass="70077">MKSRHKKIGMRLASLVLFAGALTALGGCSLRYDFTECEVDSDCLQIEQPAEGEFYVCDQNQCVVDDNRQCRTDSDCGADANCQSGVCQTIEPPGDAGGDADAGDVGDVDPSDTNDVEDEPDAPSLVCAITQECIDRFGDSYYCAPSGTCVDTAHASCDDIYYPNSDRDNIILLGSIIPTQGAAYQGLGTTIKNGVRMAVIEYASNAFTLPSGHTVAHLHCEGGSSQTGQEVAQHMKDIGVPIVVGPLTSSTYLDTVREVAAVDADNDGTFDDPMGAIAIGATSPAIGNLESTGKHSFQIIANDRYQSSAIVDRTQNLRWQSCVARAGSECTDDTTCEQTFGPGYVFDSTKPDTPCKDSTPQVAVFYKDDQYGRDLQSLLISRFTDRYADATVKFYKYADPASLDFDETRIAQEFGNVIGAALSGNDALPTADIVLFVGTGETASLAKGYISALPSQQAALSKRYVFSHGGAADSPNMFAGDQGLSEALMGNVEAIAPNIFNQPYYTKWQQRYSITFSAPAQTSVGGVAYDGAYMAIFAMAGVPSGSDLSGANVTQVIEEGRLQNADTGTEIVLEENTSFPGDAREALKNGGDIDMVGVSGALDFTFDNDVNVGTVRSNYLLLSVTSRQTGGGSTVYEGVPTQVYGLIPGENHGVWQPIPTP</sequence>
<dbReference type="Proteomes" id="UP000315995">
    <property type="component" value="Chromosome"/>
</dbReference>
<evidence type="ECO:0000313" key="3">
    <source>
        <dbReference type="EMBL" id="QDG52329.1"/>
    </source>
</evidence>
<feature type="compositionally biased region" description="Acidic residues" evidence="1">
    <location>
        <begin position="101"/>
        <end position="121"/>
    </location>
</feature>
<keyword evidence="4" id="KW-1185">Reference proteome</keyword>
<protein>
    <submittedName>
        <fullName evidence="3">ABC transporter substrate-binding protein</fullName>
    </submittedName>
</protein>
<proteinExistence type="predicted"/>
<dbReference type="AlphaFoldDB" id="A0A4Y6PW33"/>
<dbReference type="PROSITE" id="PS51257">
    <property type="entry name" value="PROKAR_LIPOPROTEIN"/>
    <property type="match status" value="1"/>
</dbReference>